<feature type="transmembrane region" description="Helical" evidence="6">
    <location>
        <begin position="148"/>
        <end position="172"/>
    </location>
</feature>
<dbReference type="InterPro" id="IPR047817">
    <property type="entry name" value="ABC2_TM_bact-type"/>
</dbReference>
<organism evidence="9 10">
    <name type="scientific">Agromyces atrinae</name>
    <dbReference type="NCBI Taxonomy" id="592376"/>
    <lineage>
        <taxon>Bacteria</taxon>
        <taxon>Bacillati</taxon>
        <taxon>Actinomycetota</taxon>
        <taxon>Actinomycetes</taxon>
        <taxon>Micrococcales</taxon>
        <taxon>Microbacteriaceae</taxon>
        <taxon>Agromyces</taxon>
    </lineage>
</organism>
<feature type="transmembrane region" description="Helical" evidence="6">
    <location>
        <begin position="70"/>
        <end position="91"/>
    </location>
</feature>
<evidence type="ECO:0000256" key="1">
    <source>
        <dbReference type="ARBA" id="ARBA00004141"/>
    </source>
</evidence>
<dbReference type="PRINTS" id="PR00164">
    <property type="entry name" value="ABC2TRNSPORT"/>
</dbReference>
<evidence type="ECO:0000259" key="7">
    <source>
        <dbReference type="PROSITE" id="PS51012"/>
    </source>
</evidence>
<keyword evidence="2 6" id="KW-0812">Transmembrane</keyword>
<proteinExistence type="inferred from homology"/>
<sequence length="258" mass="25987">MTTSMPTSAPPRIGAFPALVGAELRMVVRDTAGLVIPIGLPILILVMNGLGIEDAVLPGTDGLTVFDVYVLPLVLAVVVATIGVVNMPSFLATYRKSGVLKRLAVTPARPSLVLGAQVAVSLAQTLVGVVLAVAIAMLMFGAGLPRNLALAVGVFALTAGAMYAIGLVIAAVVPTANSAVAVGLVVFFAMGALGGMFGPVTNLPPALAEVGTALPFGAAVQAMSAAWVGNVPDLASIVSLVVTLVVGGAFATRFFRWS</sequence>
<evidence type="ECO:0000313" key="8">
    <source>
        <dbReference type="EMBL" id="NYD68493.1"/>
    </source>
</evidence>
<dbReference type="InterPro" id="IPR000412">
    <property type="entry name" value="ABC_2_transport"/>
</dbReference>
<dbReference type="InterPro" id="IPR013525">
    <property type="entry name" value="ABC2_TM"/>
</dbReference>
<evidence type="ECO:0000256" key="5">
    <source>
        <dbReference type="ARBA" id="ARBA00023251"/>
    </source>
</evidence>
<dbReference type="EMBL" id="SDPM01000015">
    <property type="protein sequence ID" value="RXZ84960.1"/>
    <property type="molecule type" value="Genomic_DNA"/>
</dbReference>
<keyword evidence="6" id="KW-1003">Cell membrane</keyword>
<dbReference type="GO" id="GO:0046677">
    <property type="term" value="P:response to antibiotic"/>
    <property type="evidence" value="ECO:0007669"/>
    <property type="project" value="UniProtKB-KW"/>
</dbReference>
<accession>A0A4Q2M728</accession>
<name>A0A4Q2M728_9MICO</name>
<gene>
    <name evidence="8" type="ORF">BJ972_003012</name>
    <name evidence="9" type="ORF">ESP50_17585</name>
</gene>
<dbReference type="Proteomes" id="UP000292686">
    <property type="component" value="Unassembled WGS sequence"/>
</dbReference>
<comment type="subcellular location">
    <subcellularLocation>
        <location evidence="6">Cell membrane</location>
        <topology evidence="6">Multi-pass membrane protein</topology>
    </subcellularLocation>
    <subcellularLocation>
        <location evidence="1">Membrane</location>
        <topology evidence="1">Multi-pass membrane protein</topology>
    </subcellularLocation>
</comment>
<dbReference type="Pfam" id="PF01061">
    <property type="entry name" value="ABC2_membrane"/>
    <property type="match status" value="1"/>
</dbReference>
<evidence type="ECO:0000256" key="3">
    <source>
        <dbReference type="ARBA" id="ARBA00022989"/>
    </source>
</evidence>
<feature type="transmembrane region" description="Helical" evidence="6">
    <location>
        <begin position="234"/>
        <end position="255"/>
    </location>
</feature>
<dbReference type="EMBL" id="JACCBI010000001">
    <property type="protein sequence ID" value="NYD68493.1"/>
    <property type="molecule type" value="Genomic_DNA"/>
</dbReference>
<keyword evidence="6" id="KW-0813">Transport</keyword>
<keyword evidence="3 6" id="KW-1133">Transmembrane helix</keyword>
<evidence type="ECO:0000313" key="9">
    <source>
        <dbReference type="EMBL" id="RXZ84960.1"/>
    </source>
</evidence>
<keyword evidence="5" id="KW-0046">Antibiotic resistance</keyword>
<dbReference type="PANTHER" id="PTHR43027">
    <property type="entry name" value="DOXORUBICIN RESISTANCE ABC TRANSPORTER PERMEASE PROTEIN DRRC-RELATED"/>
    <property type="match status" value="1"/>
</dbReference>
<keyword evidence="10" id="KW-1185">Reference proteome</keyword>
<evidence type="ECO:0000313" key="11">
    <source>
        <dbReference type="Proteomes" id="UP000581087"/>
    </source>
</evidence>
<reference evidence="8 11" key="2">
    <citation type="submission" date="2020-07" db="EMBL/GenBank/DDBJ databases">
        <title>Sequencing the genomes of 1000 actinobacteria strains.</title>
        <authorList>
            <person name="Klenk H.-P."/>
        </authorList>
    </citation>
    <scope>NUCLEOTIDE SEQUENCE [LARGE SCALE GENOMIC DNA]</scope>
    <source>
        <strain evidence="8 11">DSM 23870</strain>
    </source>
</reference>
<feature type="domain" description="ABC transmembrane type-2" evidence="7">
    <location>
        <begin position="32"/>
        <end position="258"/>
    </location>
</feature>
<dbReference type="GO" id="GO:0043190">
    <property type="term" value="C:ATP-binding cassette (ABC) transporter complex"/>
    <property type="evidence" value="ECO:0007669"/>
    <property type="project" value="InterPro"/>
</dbReference>
<dbReference type="GO" id="GO:0140359">
    <property type="term" value="F:ABC-type transporter activity"/>
    <property type="evidence" value="ECO:0007669"/>
    <property type="project" value="InterPro"/>
</dbReference>
<dbReference type="PANTHER" id="PTHR43027:SF2">
    <property type="entry name" value="TRANSPORT PERMEASE PROTEIN"/>
    <property type="match status" value="1"/>
</dbReference>
<keyword evidence="4 6" id="KW-0472">Membrane</keyword>
<reference evidence="9 10" key="1">
    <citation type="submission" date="2019-01" db="EMBL/GenBank/DDBJ databases">
        <title>Agromyces.</title>
        <authorList>
            <person name="Li J."/>
        </authorList>
    </citation>
    <scope>NUCLEOTIDE SEQUENCE [LARGE SCALE GENOMIC DNA]</scope>
    <source>
        <strain evidence="9 10">DSM 23870</strain>
    </source>
</reference>
<feature type="transmembrane region" description="Helical" evidence="6">
    <location>
        <begin position="112"/>
        <end position="142"/>
    </location>
</feature>
<comment type="caution">
    <text evidence="9">The sequence shown here is derived from an EMBL/GenBank/DDBJ whole genome shotgun (WGS) entry which is preliminary data.</text>
</comment>
<dbReference type="Proteomes" id="UP000581087">
    <property type="component" value="Unassembled WGS sequence"/>
</dbReference>
<feature type="transmembrane region" description="Helical" evidence="6">
    <location>
        <begin position="32"/>
        <end position="50"/>
    </location>
</feature>
<protein>
    <recommendedName>
        <fullName evidence="6">Transport permease protein</fullName>
    </recommendedName>
</protein>
<dbReference type="OrthoDB" id="3217868at2"/>
<dbReference type="PROSITE" id="PS51012">
    <property type="entry name" value="ABC_TM2"/>
    <property type="match status" value="1"/>
</dbReference>
<evidence type="ECO:0000313" key="10">
    <source>
        <dbReference type="Proteomes" id="UP000292686"/>
    </source>
</evidence>
<feature type="transmembrane region" description="Helical" evidence="6">
    <location>
        <begin position="179"/>
        <end position="197"/>
    </location>
</feature>
<evidence type="ECO:0000256" key="2">
    <source>
        <dbReference type="ARBA" id="ARBA00022692"/>
    </source>
</evidence>
<dbReference type="InterPro" id="IPR052902">
    <property type="entry name" value="ABC-2_transporter"/>
</dbReference>
<comment type="similarity">
    <text evidence="6">Belongs to the ABC-2 integral membrane protein family.</text>
</comment>
<evidence type="ECO:0000256" key="6">
    <source>
        <dbReference type="RuleBase" id="RU361157"/>
    </source>
</evidence>
<dbReference type="PIRSF" id="PIRSF006648">
    <property type="entry name" value="DrrB"/>
    <property type="match status" value="1"/>
</dbReference>
<dbReference type="AlphaFoldDB" id="A0A4Q2M728"/>
<dbReference type="RefSeq" id="WP_129177258.1">
    <property type="nucleotide sequence ID" value="NZ_JACCBI010000001.1"/>
</dbReference>
<evidence type="ECO:0000256" key="4">
    <source>
        <dbReference type="ARBA" id="ARBA00023136"/>
    </source>
</evidence>